<reference evidence="2 3" key="1">
    <citation type="submission" date="2023-09" db="EMBL/GenBank/DDBJ databases">
        <title>Nesidiocoris tenuis whole genome shotgun sequence.</title>
        <authorList>
            <person name="Shibata T."/>
            <person name="Shimoda M."/>
            <person name="Kobayashi T."/>
            <person name="Uehara T."/>
        </authorList>
    </citation>
    <scope>NUCLEOTIDE SEQUENCE [LARGE SCALE GENOMIC DNA]</scope>
    <source>
        <strain evidence="2 3">Japan</strain>
    </source>
</reference>
<keyword evidence="1" id="KW-0812">Transmembrane</keyword>
<proteinExistence type="predicted"/>
<organism evidence="2 3">
    <name type="scientific">Nesidiocoris tenuis</name>
    <dbReference type="NCBI Taxonomy" id="355587"/>
    <lineage>
        <taxon>Eukaryota</taxon>
        <taxon>Metazoa</taxon>
        <taxon>Ecdysozoa</taxon>
        <taxon>Arthropoda</taxon>
        <taxon>Hexapoda</taxon>
        <taxon>Insecta</taxon>
        <taxon>Pterygota</taxon>
        <taxon>Neoptera</taxon>
        <taxon>Paraneoptera</taxon>
        <taxon>Hemiptera</taxon>
        <taxon>Heteroptera</taxon>
        <taxon>Panheteroptera</taxon>
        <taxon>Cimicomorpha</taxon>
        <taxon>Miridae</taxon>
        <taxon>Dicyphina</taxon>
        <taxon>Nesidiocoris</taxon>
    </lineage>
</organism>
<feature type="transmembrane region" description="Helical" evidence="1">
    <location>
        <begin position="49"/>
        <end position="68"/>
    </location>
</feature>
<dbReference type="EMBL" id="AP028914">
    <property type="protein sequence ID" value="BES96050.1"/>
    <property type="molecule type" value="Genomic_DNA"/>
</dbReference>
<evidence type="ECO:0000313" key="2">
    <source>
        <dbReference type="EMBL" id="BES96050.1"/>
    </source>
</evidence>
<keyword evidence="1" id="KW-1133">Transmembrane helix</keyword>
<gene>
    <name evidence="2" type="ORF">NTJ_08859</name>
</gene>
<evidence type="ECO:0000256" key="1">
    <source>
        <dbReference type="SAM" id="Phobius"/>
    </source>
</evidence>
<sequence>MGKPLGGAGRKRCGFMVRRRPTAAGGSRGRKIAESFHYATVRLENWKRLHLVSLRALLATLPLAFFFLEYSSLRRLLFLSPFDERGLRYLRHSPPTKRLYRAFSSVIILSGFPLSPLLAAIGGI</sequence>
<keyword evidence="3" id="KW-1185">Reference proteome</keyword>
<protein>
    <submittedName>
        <fullName evidence="2">Uncharacterized protein</fullName>
    </submittedName>
</protein>
<feature type="transmembrane region" description="Helical" evidence="1">
    <location>
        <begin position="99"/>
        <end position="121"/>
    </location>
</feature>
<name>A0ABN7AV41_9HEMI</name>
<dbReference type="Proteomes" id="UP001307889">
    <property type="component" value="Chromosome 6"/>
</dbReference>
<evidence type="ECO:0000313" key="3">
    <source>
        <dbReference type="Proteomes" id="UP001307889"/>
    </source>
</evidence>
<keyword evidence="1" id="KW-0472">Membrane</keyword>
<accession>A0ABN7AV41</accession>